<sequence>VMFDRVDSYLVQTRTLTSATSRKRKRRRLQERISEKDCSYWIGDNDVMLTL</sequence>
<dbReference type="EMBL" id="OW240913">
    <property type="protein sequence ID" value="CAH2252664.1"/>
    <property type="molecule type" value="Genomic_DNA"/>
</dbReference>
<evidence type="ECO:0000313" key="2">
    <source>
        <dbReference type="Proteomes" id="UP001295444"/>
    </source>
</evidence>
<reference evidence="1" key="1">
    <citation type="submission" date="2022-03" db="EMBL/GenBank/DDBJ databases">
        <authorList>
            <person name="Alioto T."/>
            <person name="Alioto T."/>
            <person name="Gomez Garrido J."/>
        </authorList>
    </citation>
    <scope>NUCLEOTIDE SEQUENCE</scope>
</reference>
<dbReference type="Proteomes" id="UP001295444">
    <property type="component" value="Chromosome 02"/>
</dbReference>
<keyword evidence="2" id="KW-1185">Reference proteome</keyword>
<accession>A0AAD1RGK5</accession>
<protein>
    <submittedName>
        <fullName evidence="1">Uncharacterized protein</fullName>
    </submittedName>
</protein>
<organism evidence="1 2">
    <name type="scientific">Pelobates cultripes</name>
    <name type="common">Western spadefoot toad</name>
    <dbReference type="NCBI Taxonomy" id="61616"/>
    <lineage>
        <taxon>Eukaryota</taxon>
        <taxon>Metazoa</taxon>
        <taxon>Chordata</taxon>
        <taxon>Craniata</taxon>
        <taxon>Vertebrata</taxon>
        <taxon>Euteleostomi</taxon>
        <taxon>Amphibia</taxon>
        <taxon>Batrachia</taxon>
        <taxon>Anura</taxon>
        <taxon>Pelobatoidea</taxon>
        <taxon>Pelobatidae</taxon>
        <taxon>Pelobates</taxon>
    </lineage>
</organism>
<name>A0AAD1RGK5_PELCU</name>
<gene>
    <name evidence="1" type="ORF">PECUL_23A050848</name>
</gene>
<dbReference type="AlphaFoldDB" id="A0AAD1RGK5"/>
<feature type="non-terminal residue" evidence="1">
    <location>
        <position position="1"/>
    </location>
</feature>
<proteinExistence type="predicted"/>
<evidence type="ECO:0000313" key="1">
    <source>
        <dbReference type="EMBL" id="CAH2252664.1"/>
    </source>
</evidence>